<feature type="region of interest" description="Disordered" evidence="1">
    <location>
        <begin position="150"/>
        <end position="257"/>
    </location>
</feature>
<feature type="compositionally biased region" description="Low complexity" evidence="1">
    <location>
        <begin position="961"/>
        <end position="982"/>
    </location>
</feature>
<feature type="compositionally biased region" description="Basic and acidic residues" evidence="1">
    <location>
        <begin position="311"/>
        <end position="323"/>
    </location>
</feature>
<feature type="compositionally biased region" description="Basic residues" evidence="1">
    <location>
        <begin position="634"/>
        <end position="644"/>
    </location>
</feature>
<feature type="region of interest" description="Disordered" evidence="1">
    <location>
        <begin position="929"/>
        <end position="1023"/>
    </location>
</feature>
<sequence length="1392" mass="148808">MTCSSNQMIIMPIMAQEVAAASSANKAAVAMAANVNKSSQQQAAFNLGLRPYDHQQQHDLPHSSHIHHHRHHHYYQPGIQSSLLQDDTSTHPLAGTQLSVLERSEGAAVMPLANTAAMTILSTISGKSTMTDIRGEARAEWLQHEGLADHQVSPFSPHPSSSAVVPSSSLMVSSSSSSASRQQQQQLSAQQQAEGIAESPSSAAGPSSNYGTCHEDTQQLPNNTFHSYDDDYITFPLRHNPSSPSVKSEGKTKAASGGTSEEGVILLAAAAAAAAGFPTMTCSTACSTTCSTLAAASDNDDKNHQEGYEVQYEEQRSYQKEASTRTQQEEDDIKSVNEDLLQEAVAVSVGTTQPEMDAIEMYKTSSRPLHNISSSSKDQVGQQLSATTGTKLVTTHSPCFHQDDLFDEDSSAPLRGSPEGLAIDDEGCWPYSTRPPSTAELLGPSQLAMPGPGTEACGVSHLNSIPAIVDTSSSGTTVLQSTRGAHHDQGHHVVSEGGQQSVALPSKEDHLQTSLTRPHPTNKAEGTLARLHRLKEIRQQQQHLNHRQQQDSTIMRTATEISSSHMALQRHNYSTSTVATTLVAGSLGTHEAMESLILIPEAKTPPSAATVTAMTAGSNERSMKGWESQPRRSFSPHKIPKGRRSSTDRRSPHRYSAASSAELLMCDTSPRPFSIAVHRRHSTSSSAELLMCDTSPRPSSIAAHRTNQSMDESTTVNFSSSSFVNTQTTAAVENAAFFRTAAAAAAPLTGSSSYEGTQLLLLPSGDLGHGAMGMSTDFANMMVQMRAGAAALTPVNSEGAGRSMYDTSTPPSGVGWSPDFQRHSARENSPAVAAASDTSTSMSLQTSSVASKWASPVGRQQARVPAGTTASPALSTGSSCIAWGSPVPEFIKIPRQVTSSPEAVSLHLHSYLHANQAARDVLLPSNRVMEGSGDITSRRGMTTREHQVRGRRRSEDQAIIVVGPSSGSPSSVGRQSFSPSSRQRSRAGSHHQYQQHATSYSRGTSSSAGSPPPPAASSPNRPALSSALTRLKKQRMLSALRQSRQQQQRQQVHTSAFLSVASASGRLASSEVQFEGVRAEDVSLRKTIRGPLKSEEADKVAKKAPTFTEDVTAGAFSRMDTARQQQHLEHNGGAAVALLFSSSSKPFLRRRSQKVFSKKLDWSYVKPRTVTRTKDNDSDNGYLVEGGRAKRHTGEEERAYSQDQQGLLHDVSHHSNARNAQPPSFRNQPGHSEDGRDSGASIAWGVQAHVNSGDGTGARLGAARRSMAAWRPGGKLPPSPSKAAADGGTSGIRRNGVESSLGRDGHSRDQGAGWIPGLDYEVQRHTSTYHPSGNYHIASPAPGMHHGYAMTSGATRKVVKSAHQTSSRSPLDDLLSHVNTLLKDFDTMMVQK</sequence>
<evidence type="ECO:0000256" key="1">
    <source>
        <dbReference type="SAM" id="MobiDB-lite"/>
    </source>
</evidence>
<evidence type="ECO:0000313" key="3">
    <source>
        <dbReference type="Proteomes" id="UP000232323"/>
    </source>
</evidence>
<feature type="region of interest" description="Disordered" evidence="1">
    <location>
        <begin position="1171"/>
        <end position="1314"/>
    </location>
</feature>
<feature type="compositionally biased region" description="Low complexity" evidence="1">
    <location>
        <begin position="997"/>
        <end position="1009"/>
    </location>
</feature>
<dbReference type="STRING" id="1157962.A0A250X9Z8"/>
<feature type="compositionally biased region" description="Polar residues" evidence="1">
    <location>
        <begin position="1217"/>
        <end position="1230"/>
    </location>
</feature>
<proteinExistence type="predicted"/>
<accession>A0A250X9Z8</accession>
<evidence type="ECO:0000313" key="2">
    <source>
        <dbReference type="EMBL" id="GAX79682.1"/>
    </source>
</evidence>
<feature type="compositionally biased region" description="Low complexity" evidence="1">
    <location>
        <begin position="151"/>
        <end position="208"/>
    </location>
</feature>
<gene>
    <name evidence="2" type="ORF">CEUSTIGMA_g7123.t1</name>
</gene>
<organism evidence="2 3">
    <name type="scientific">Chlamydomonas eustigma</name>
    <dbReference type="NCBI Taxonomy" id="1157962"/>
    <lineage>
        <taxon>Eukaryota</taxon>
        <taxon>Viridiplantae</taxon>
        <taxon>Chlorophyta</taxon>
        <taxon>core chlorophytes</taxon>
        <taxon>Chlorophyceae</taxon>
        <taxon>CS clade</taxon>
        <taxon>Chlamydomonadales</taxon>
        <taxon>Chlamydomonadaceae</taxon>
        <taxon>Chlamydomonas</taxon>
    </lineage>
</organism>
<feature type="compositionally biased region" description="Basic and acidic residues" evidence="1">
    <location>
        <begin position="942"/>
        <end position="956"/>
    </location>
</feature>
<dbReference type="EMBL" id="BEGY01000045">
    <property type="protein sequence ID" value="GAX79682.1"/>
    <property type="molecule type" value="Genomic_DNA"/>
</dbReference>
<feature type="region of interest" description="Disordered" evidence="1">
    <location>
        <begin position="615"/>
        <end position="659"/>
    </location>
</feature>
<comment type="caution">
    <text evidence="2">The sequence shown here is derived from an EMBL/GenBank/DDBJ whole genome shotgun (WGS) entry which is preliminary data.</text>
</comment>
<feature type="region of interest" description="Disordered" evidence="1">
    <location>
        <begin position="311"/>
        <end position="332"/>
    </location>
</feature>
<dbReference type="OrthoDB" id="550594at2759"/>
<name>A0A250X9Z8_9CHLO</name>
<protein>
    <submittedName>
        <fullName evidence="2">Uncharacterized protein</fullName>
    </submittedName>
</protein>
<dbReference type="Proteomes" id="UP000232323">
    <property type="component" value="Unassembled WGS sequence"/>
</dbReference>
<reference evidence="2 3" key="1">
    <citation type="submission" date="2017-08" db="EMBL/GenBank/DDBJ databases">
        <title>Acidophilic green algal genome provides insights into adaptation to an acidic environment.</title>
        <authorList>
            <person name="Hirooka S."/>
            <person name="Hirose Y."/>
            <person name="Kanesaki Y."/>
            <person name="Higuchi S."/>
            <person name="Fujiwara T."/>
            <person name="Onuma R."/>
            <person name="Era A."/>
            <person name="Ohbayashi R."/>
            <person name="Uzuka A."/>
            <person name="Nozaki H."/>
            <person name="Yoshikawa H."/>
            <person name="Miyagishima S.Y."/>
        </authorList>
    </citation>
    <scope>NUCLEOTIDE SEQUENCE [LARGE SCALE GENOMIC DNA]</scope>
    <source>
        <strain evidence="2 3">NIES-2499</strain>
    </source>
</reference>
<keyword evidence="3" id="KW-1185">Reference proteome</keyword>